<accession>A0ABS1W0N4</accession>
<dbReference type="EMBL" id="JAENHO010000013">
    <property type="protein sequence ID" value="MBL7260296.1"/>
    <property type="molecule type" value="Genomic_DNA"/>
</dbReference>
<sequence length="302" mass="32941">MDVTAELRELIPRLHGTVARGSWLPGSLVSVATTAAEPYCSHVEPMVAVVVAGEKRMALAGHEFRYGAGEFLVFSLELAVTARITRADPFLAAGVRLRPELIAELLLEAPELAGRDFAGPGAGVATADNELLGAILRLLRLVERPRDFAILSPGLEREIHWLLLTGPLGGLVRQVGRADERFTIARRAARWLENHYDRAVRADDLARHVGVSVATLNRHFRAATTMSPVQYQKQLRLQEARIRLAAAPGDVAGVGHAVGYESLSQFSREYRRLFGVPPSEDARRTQPAVTGRTSRAGAARPR</sequence>
<keyword evidence="7" id="KW-1185">Reference proteome</keyword>
<comment type="caution">
    <text evidence="6">The sequence shown here is derived from an EMBL/GenBank/DDBJ whole genome shotgun (WGS) entry which is preliminary data.</text>
</comment>
<protein>
    <submittedName>
        <fullName evidence="6">AraC family transcriptional regulator</fullName>
    </submittedName>
</protein>
<organism evidence="6 7">
    <name type="scientific">Paractinoplanes lichenicola</name>
    <dbReference type="NCBI Taxonomy" id="2802976"/>
    <lineage>
        <taxon>Bacteria</taxon>
        <taxon>Bacillati</taxon>
        <taxon>Actinomycetota</taxon>
        <taxon>Actinomycetes</taxon>
        <taxon>Micromonosporales</taxon>
        <taxon>Micromonosporaceae</taxon>
        <taxon>Paractinoplanes</taxon>
    </lineage>
</organism>
<dbReference type="Pfam" id="PF12833">
    <property type="entry name" value="HTH_18"/>
    <property type="match status" value="1"/>
</dbReference>
<evidence type="ECO:0000256" key="4">
    <source>
        <dbReference type="SAM" id="MobiDB-lite"/>
    </source>
</evidence>
<proteinExistence type="predicted"/>
<dbReference type="InterPro" id="IPR018062">
    <property type="entry name" value="HTH_AraC-typ_CS"/>
</dbReference>
<gene>
    <name evidence="6" type="ORF">JKJ07_38960</name>
</gene>
<evidence type="ECO:0000256" key="1">
    <source>
        <dbReference type="ARBA" id="ARBA00023015"/>
    </source>
</evidence>
<dbReference type="PANTHER" id="PTHR43436:SF1">
    <property type="entry name" value="TRANSCRIPTIONAL REGULATORY PROTEIN"/>
    <property type="match status" value="1"/>
</dbReference>
<dbReference type="PANTHER" id="PTHR43436">
    <property type="entry name" value="ARAC-FAMILY TRANSCRIPTIONAL REGULATOR"/>
    <property type="match status" value="1"/>
</dbReference>
<reference evidence="6 7" key="1">
    <citation type="submission" date="2021-01" db="EMBL/GenBank/DDBJ databases">
        <title>Actinoplanes sp. nov. LDG1-01 isolated from lichen.</title>
        <authorList>
            <person name="Saeng-In P."/>
            <person name="Phongsopitanun W."/>
            <person name="Kanchanasin P."/>
            <person name="Yuki M."/>
            <person name="Kudo T."/>
            <person name="Ohkuma M."/>
            <person name="Tanasupawat S."/>
        </authorList>
    </citation>
    <scope>NUCLEOTIDE SEQUENCE [LARGE SCALE GENOMIC DNA]</scope>
    <source>
        <strain evidence="6 7">LDG1-01</strain>
    </source>
</reference>
<dbReference type="InterPro" id="IPR018060">
    <property type="entry name" value="HTH_AraC"/>
</dbReference>
<dbReference type="Pfam" id="PF06719">
    <property type="entry name" value="AraC_N"/>
    <property type="match status" value="1"/>
</dbReference>
<keyword evidence="2" id="KW-0238">DNA-binding</keyword>
<dbReference type="Proteomes" id="UP000598996">
    <property type="component" value="Unassembled WGS sequence"/>
</dbReference>
<evidence type="ECO:0000259" key="5">
    <source>
        <dbReference type="PROSITE" id="PS01124"/>
    </source>
</evidence>
<dbReference type="PROSITE" id="PS01124">
    <property type="entry name" value="HTH_ARAC_FAMILY_2"/>
    <property type="match status" value="1"/>
</dbReference>
<dbReference type="SMART" id="SM00342">
    <property type="entry name" value="HTH_ARAC"/>
    <property type="match status" value="1"/>
</dbReference>
<dbReference type="InterPro" id="IPR009594">
    <property type="entry name" value="Tscrpt_reg_HTH_AraC_N"/>
</dbReference>
<keyword evidence="3" id="KW-0804">Transcription</keyword>
<evidence type="ECO:0000313" key="6">
    <source>
        <dbReference type="EMBL" id="MBL7260296.1"/>
    </source>
</evidence>
<feature type="domain" description="HTH araC/xylS-type" evidence="5">
    <location>
        <begin position="186"/>
        <end position="284"/>
    </location>
</feature>
<dbReference type="SUPFAM" id="SSF46689">
    <property type="entry name" value="Homeodomain-like"/>
    <property type="match status" value="2"/>
</dbReference>
<name>A0ABS1W0N4_9ACTN</name>
<evidence type="ECO:0000256" key="2">
    <source>
        <dbReference type="ARBA" id="ARBA00023125"/>
    </source>
</evidence>
<keyword evidence="1" id="KW-0805">Transcription regulation</keyword>
<dbReference type="RefSeq" id="WP_202997022.1">
    <property type="nucleotide sequence ID" value="NZ_JAENHO010000013.1"/>
</dbReference>
<dbReference type="Gene3D" id="1.10.10.60">
    <property type="entry name" value="Homeodomain-like"/>
    <property type="match status" value="1"/>
</dbReference>
<evidence type="ECO:0000313" key="7">
    <source>
        <dbReference type="Proteomes" id="UP000598996"/>
    </source>
</evidence>
<evidence type="ECO:0000256" key="3">
    <source>
        <dbReference type="ARBA" id="ARBA00023163"/>
    </source>
</evidence>
<feature type="region of interest" description="Disordered" evidence="4">
    <location>
        <begin position="277"/>
        <end position="302"/>
    </location>
</feature>
<dbReference type="PROSITE" id="PS00041">
    <property type="entry name" value="HTH_ARAC_FAMILY_1"/>
    <property type="match status" value="1"/>
</dbReference>
<dbReference type="InterPro" id="IPR009057">
    <property type="entry name" value="Homeodomain-like_sf"/>
</dbReference>